<dbReference type="Proteomes" id="UP000198598">
    <property type="component" value="Unassembled WGS sequence"/>
</dbReference>
<accession>A0A1I2HL69</accession>
<sequence length="89" mass="10540">MDLLRLIINKQKNAGYTPKKPVIEPMAKGKIPRFKASISVENILHRNEQIAQRREKQTQQVPEFDLRMDVLWDDVQRVKENTRWIEALS</sequence>
<proteinExistence type="predicted"/>
<dbReference type="EMBL" id="FOLQ01000044">
    <property type="protein sequence ID" value="SFF29526.1"/>
    <property type="molecule type" value="Genomic_DNA"/>
</dbReference>
<organism evidence="1 2">
    <name type="scientific">Spirosoma endophyticum</name>
    <dbReference type="NCBI Taxonomy" id="662367"/>
    <lineage>
        <taxon>Bacteria</taxon>
        <taxon>Pseudomonadati</taxon>
        <taxon>Bacteroidota</taxon>
        <taxon>Cytophagia</taxon>
        <taxon>Cytophagales</taxon>
        <taxon>Cytophagaceae</taxon>
        <taxon>Spirosoma</taxon>
    </lineage>
</organism>
<dbReference type="RefSeq" id="WP_093834965.1">
    <property type="nucleotide sequence ID" value="NZ_FOLQ01000044.1"/>
</dbReference>
<dbReference type="AlphaFoldDB" id="A0A1I2HL69"/>
<evidence type="ECO:0000313" key="1">
    <source>
        <dbReference type="EMBL" id="SFF29526.1"/>
    </source>
</evidence>
<name>A0A1I2HL69_9BACT</name>
<keyword evidence="2" id="KW-1185">Reference proteome</keyword>
<gene>
    <name evidence="1" type="ORF">SAMN05216167_1446</name>
</gene>
<evidence type="ECO:0000313" key="2">
    <source>
        <dbReference type="Proteomes" id="UP000198598"/>
    </source>
</evidence>
<dbReference type="STRING" id="662367.SAMN05216167_1446"/>
<protein>
    <submittedName>
        <fullName evidence="1">Uncharacterized protein</fullName>
    </submittedName>
</protein>
<reference evidence="1 2" key="1">
    <citation type="submission" date="2016-10" db="EMBL/GenBank/DDBJ databases">
        <authorList>
            <person name="de Groot N.N."/>
        </authorList>
    </citation>
    <scope>NUCLEOTIDE SEQUENCE [LARGE SCALE GENOMIC DNA]</scope>
    <source>
        <strain evidence="1 2">DSM 26130</strain>
    </source>
</reference>